<evidence type="ECO:0000256" key="2">
    <source>
        <dbReference type="ARBA" id="ARBA00023125"/>
    </source>
</evidence>
<proteinExistence type="predicted"/>
<dbReference type="GO" id="GO:0003677">
    <property type="term" value="F:DNA binding"/>
    <property type="evidence" value="ECO:0007669"/>
    <property type="project" value="UniProtKB-KW"/>
</dbReference>
<dbReference type="Pfam" id="PF01614">
    <property type="entry name" value="IclR_C"/>
    <property type="match status" value="1"/>
</dbReference>
<evidence type="ECO:0000313" key="6">
    <source>
        <dbReference type="EMBL" id="MES4992479.1"/>
    </source>
</evidence>
<dbReference type="Gene3D" id="3.30.450.40">
    <property type="match status" value="1"/>
</dbReference>
<dbReference type="RefSeq" id="WP_353574434.1">
    <property type="nucleotide sequence ID" value="NZ_JBETME010000008.1"/>
</dbReference>
<keyword evidence="1" id="KW-0805">Transcription regulation</keyword>
<evidence type="ECO:0000256" key="1">
    <source>
        <dbReference type="ARBA" id="ARBA00023015"/>
    </source>
</evidence>
<evidence type="ECO:0000259" key="5">
    <source>
        <dbReference type="PROSITE" id="PS51078"/>
    </source>
</evidence>
<evidence type="ECO:0000313" key="7">
    <source>
        <dbReference type="Proteomes" id="UP001438189"/>
    </source>
</evidence>
<dbReference type="InterPro" id="IPR036390">
    <property type="entry name" value="WH_DNA-bd_sf"/>
</dbReference>
<dbReference type="InterPro" id="IPR050707">
    <property type="entry name" value="HTH_MetabolicPath_Reg"/>
</dbReference>
<dbReference type="InterPro" id="IPR014757">
    <property type="entry name" value="Tscrpt_reg_IclR_C"/>
</dbReference>
<dbReference type="PANTHER" id="PTHR30136">
    <property type="entry name" value="HELIX-TURN-HELIX TRANSCRIPTIONAL REGULATOR, ICLR FAMILY"/>
    <property type="match status" value="1"/>
</dbReference>
<dbReference type="PROSITE" id="PS51077">
    <property type="entry name" value="HTH_ICLR"/>
    <property type="match status" value="1"/>
</dbReference>
<dbReference type="Proteomes" id="UP001438189">
    <property type="component" value="Unassembled WGS sequence"/>
</dbReference>
<evidence type="ECO:0000259" key="4">
    <source>
        <dbReference type="PROSITE" id="PS51077"/>
    </source>
</evidence>
<keyword evidence="3" id="KW-0804">Transcription</keyword>
<dbReference type="InterPro" id="IPR029016">
    <property type="entry name" value="GAF-like_dom_sf"/>
</dbReference>
<dbReference type="SUPFAM" id="SSF55781">
    <property type="entry name" value="GAF domain-like"/>
    <property type="match status" value="1"/>
</dbReference>
<name>A0ABD5LKT9_AGRRD</name>
<dbReference type="InterPro" id="IPR005471">
    <property type="entry name" value="Tscrpt_reg_IclR_N"/>
</dbReference>
<dbReference type="InterPro" id="IPR036388">
    <property type="entry name" value="WH-like_DNA-bd_sf"/>
</dbReference>
<dbReference type="Gene3D" id="1.10.10.10">
    <property type="entry name" value="Winged helix-like DNA-binding domain superfamily/Winged helix DNA-binding domain"/>
    <property type="match status" value="1"/>
</dbReference>
<organism evidence="6 7">
    <name type="scientific">Agrobacterium radiobacter</name>
    <dbReference type="NCBI Taxonomy" id="362"/>
    <lineage>
        <taxon>Bacteria</taxon>
        <taxon>Pseudomonadati</taxon>
        <taxon>Pseudomonadota</taxon>
        <taxon>Alphaproteobacteria</taxon>
        <taxon>Hyphomicrobiales</taxon>
        <taxon>Rhizobiaceae</taxon>
        <taxon>Rhizobium/Agrobacterium group</taxon>
        <taxon>Agrobacterium</taxon>
        <taxon>Agrobacterium tumefaciens complex</taxon>
    </lineage>
</organism>
<dbReference type="Pfam" id="PF09339">
    <property type="entry name" value="HTH_IclR"/>
    <property type="match status" value="1"/>
</dbReference>
<dbReference type="GO" id="GO:0006355">
    <property type="term" value="P:regulation of DNA-templated transcription"/>
    <property type="evidence" value="ECO:0007669"/>
    <property type="project" value="UniProtKB-ARBA"/>
</dbReference>
<gene>
    <name evidence="6" type="ORF">ABVB70_19275</name>
</gene>
<dbReference type="PROSITE" id="PS51078">
    <property type="entry name" value="ICLR_ED"/>
    <property type="match status" value="1"/>
</dbReference>
<dbReference type="AlphaFoldDB" id="A0ABD5LKT9"/>
<dbReference type="EMBL" id="JBETME010000008">
    <property type="protein sequence ID" value="MES4992479.1"/>
    <property type="molecule type" value="Genomic_DNA"/>
</dbReference>
<accession>A0ABD5LKT9</accession>
<feature type="domain" description="IclR-ED" evidence="5">
    <location>
        <begin position="99"/>
        <end position="284"/>
    </location>
</feature>
<feature type="domain" description="HTH iclR-type" evidence="4">
    <location>
        <begin position="37"/>
        <end position="98"/>
    </location>
</feature>
<sequence length="287" mass="31487">MKKRLTNNNRHYENVLWENTRRILHVNVISEGPYKDVRALARGLNVLETLSELGWTRIGILATHVDIDRSSLYRIVSTLVGLGYVVRRQEDGAIALTARLAHIADGVKDDDVIAQTVAPYLRELTRDVLWPSDFASFIRGAVIIRCSTHKFSPMSIHRRVVGKKRLLVRSALGQAILSAMTPKELTASLAIVESQGGPDAKDIINRTSLTQTLNATRDAGYASSSGQMEANISAIALPVHGPFGVVGAINIVFFRSAMTTTKAAERHLNRLRGCIRDVETAIASLPS</sequence>
<comment type="caution">
    <text evidence="6">The sequence shown here is derived from an EMBL/GenBank/DDBJ whole genome shotgun (WGS) entry which is preliminary data.</text>
</comment>
<keyword evidence="2" id="KW-0238">DNA-binding</keyword>
<dbReference type="PANTHER" id="PTHR30136:SF23">
    <property type="entry name" value="DNA-BINDING TRANSCRIPTIONAL ACTIVATOR MHPR"/>
    <property type="match status" value="1"/>
</dbReference>
<dbReference type="SMART" id="SM00346">
    <property type="entry name" value="HTH_ICLR"/>
    <property type="match status" value="1"/>
</dbReference>
<reference evidence="6 7" key="1">
    <citation type="submission" date="2024-06" db="EMBL/GenBank/DDBJ databases">
        <title>Genome sequencing of Agrobacterium spp. from tobacco in Serbia.</title>
        <authorList>
            <person name="Ilicic R.J."/>
            <person name="Studholme D.J."/>
            <person name="Jelusic A."/>
            <person name="Barac G."/>
            <person name="Bagi F."/>
            <person name="Popovic Milovanovic T."/>
        </authorList>
    </citation>
    <scope>NUCLEOTIDE SEQUENCE [LARGE SCALE GENOMIC DNA]</scope>
    <source>
        <strain evidence="6 7">DA1</strain>
    </source>
</reference>
<protein>
    <submittedName>
        <fullName evidence="6">IclR family transcriptional regulator C-terminal domain-containing protein</fullName>
    </submittedName>
</protein>
<dbReference type="SUPFAM" id="SSF46785">
    <property type="entry name" value="Winged helix' DNA-binding domain"/>
    <property type="match status" value="1"/>
</dbReference>
<evidence type="ECO:0000256" key="3">
    <source>
        <dbReference type="ARBA" id="ARBA00023163"/>
    </source>
</evidence>